<feature type="transmembrane region" description="Helical" evidence="1">
    <location>
        <begin position="12"/>
        <end position="33"/>
    </location>
</feature>
<keyword evidence="1" id="KW-1133">Transmembrane helix</keyword>
<dbReference type="EMBL" id="MHKE01000020">
    <property type="protein sequence ID" value="OGY82470.1"/>
    <property type="molecule type" value="Genomic_DNA"/>
</dbReference>
<keyword evidence="1" id="KW-0812">Transmembrane</keyword>
<dbReference type="STRING" id="1798543.A2898_05555"/>
<dbReference type="AlphaFoldDB" id="A0A1G2B2Q8"/>
<evidence type="ECO:0000313" key="3">
    <source>
        <dbReference type="Proteomes" id="UP000179164"/>
    </source>
</evidence>
<comment type="caution">
    <text evidence="2">The sequence shown here is derived from an EMBL/GenBank/DDBJ whole genome shotgun (WGS) entry which is preliminary data.</text>
</comment>
<keyword evidence="1" id="KW-0472">Membrane</keyword>
<evidence type="ECO:0000313" key="2">
    <source>
        <dbReference type="EMBL" id="OGY82470.1"/>
    </source>
</evidence>
<name>A0A1G2B2Q8_9BACT</name>
<protein>
    <submittedName>
        <fullName evidence="2">Uncharacterized protein</fullName>
    </submittedName>
</protein>
<sequence length="104" mass="11909">MNDVPKQTVKKTFLLIKLACIFVPFLVFALMWVTLSKWVYDHFSLSSYLLVLAGFGAVFSGVAYLPQVHVSRLRKSFPIVTLLFSILLSAVVFFYLMVGLEFYF</sequence>
<proteinExistence type="predicted"/>
<gene>
    <name evidence="2" type="ORF">A2898_05555</name>
</gene>
<dbReference type="Proteomes" id="UP000179164">
    <property type="component" value="Unassembled WGS sequence"/>
</dbReference>
<accession>A0A1G2B2Q8</accession>
<feature type="transmembrane region" description="Helical" evidence="1">
    <location>
        <begin position="45"/>
        <end position="65"/>
    </location>
</feature>
<reference evidence="2 3" key="1">
    <citation type="journal article" date="2016" name="Nat. Commun.">
        <title>Thousands of microbial genomes shed light on interconnected biogeochemical processes in an aquifer system.</title>
        <authorList>
            <person name="Anantharaman K."/>
            <person name="Brown C.T."/>
            <person name="Hug L.A."/>
            <person name="Sharon I."/>
            <person name="Castelle C.J."/>
            <person name="Probst A.J."/>
            <person name="Thomas B.C."/>
            <person name="Singh A."/>
            <person name="Wilkins M.J."/>
            <person name="Karaoz U."/>
            <person name="Brodie E.L."/>
            <person name="Williams K.H."/>
            <person name="Hubbard S.S."/>
            <person name="Banfield J.F."/>
        </authorList>
    </citation>
    <scope>NUCLEOTIDE SEQUENCE [LARGE SCALE GENOMIC DNA]</scope>
</reference>
<feature type="transmembrane region" description="Helical" evidence="1">
    <location>
        <begin position="77"/>
        <end position="98"/>
    </location>
</feature>
<organism evidence="2 3">
    <name type="scientific">Candidatus Kerfeldbacteria bacterium RIFCSPLOWO2_01_FULL_48_11</name>
    <dbReference type="NCBI Taxonomy" id="1798543"/>
    <lineage>
        <taxon>Bacteria</taxon>
        <taxon>Candidatus Kerfeldiibacteriota</taxon>
    </lineage>
</organism>
<evidence type="ECO:0000256" key="1">
    <source>
        <dbReference type="SAM" id="Phobius"/>
    </source>
</evidence>